<evidence type="ECO:0000256" key="1">
    <source>
        <dbReference type="SAM" id="Phobius"/>
    </source>
</evidence>
<organism evidence="2 3">
    <name type="scientific">Echeneis naucrates</name>
    <name type="common">Live sharksucker</name>
    <dbReference type="NCBI Taxonomy" id="173247"/>
    <lineage>
        <taxon>Eukaryota</taxon>
        <taxon>Metazoa</taxon>
        <taxon>Chordata</taxon>
        <taxon>Craniata</taxon>
        <taxon>Vertebrata</taxon>
        <taxon>Euteleostomi</taxon>
        <taxon>Actinopterygii</taxon>
        <taxon>Neopterygii</taxon>
        <taxon>Teleostei</taxon>
        <taxon>Neoteleostei</taxon>
        <taxon>Acanthomorphata</taxon>
        <taxon>Carangaria</taxon>
        <taxon>Carangiformes</taxon>
        <taxon>Echeneidae</taxon>
        <taxon>Echeneis</taxon>
    </lineage>
</organism>
<evidence type="ECO:0000313" key="2">
    <source>
        <dbReference type="Ensembl" id="ENSENLP00000022676.1"/>
    </source>
</evidence>
<dbReference type="AlphaFoldDB" id="A0A665UTG8"/>
<keyword evidence="3" id="KW-1185">Reference proteome</keyword>
<reference evidence="2" key="2">
    <citation type="submission" date="2025-08" db="UniProtKB">
        <authorList>
            <consortium name="Ensembl"/>
        </authorList>
    </citation>
    <scope>IDENTIFICATION</scope>
</reference>
<name>A0A665UTG8_ECHNA</name>
<accession>A0A665UTG8</accession>
<reference evidence="2" key="1">
    <citation type="submission" date="2021-04" db="EMBL/GenBank/DDBJ databases">
        <authorList>
            <consortium name="Wellcome Sanger Institute Data Sharing"/>
        </authorList>
    </citation>
    <scope>NUCLEOTIDE SEQUENCE [LARGE SCALE GENOMIC DNA]</scope>
</reference>
<evidence type="ECO:0000313" key="3">
    <source>
        <dbReference type="Proteomes" id="UP000472264"/>
    </source>
</evidence>
<keyword evidence="1" id="KW-0812">Transmembrane</keyword>
<keyword evidence="1" id="KW-0472">Membrane</keyword>
<dbReference type="Proteomes" id="UP000472264">
    <property type="component" value="Chromosome 7"/>
</dbReference>
<proteinExistence type="predicted"/>
<reference evidence="2" key="3">
    <citation type="submission" date="2025-09" db="UniProtKB">
        <authorList>
            <consortium name="Ensembl"/>
        </authorList>
    </citation>
    <scope>IDENTIFICATION</scope>
</reference>
<feature type="transmembrane region" description="Helical" evidence="1">
    <location>
        <begin position="102"/>
        <end position="122"/>
    </location>
</feature>
<keyword evidence="1" id="KW-1133">Transmembrane helix</keyword>
<sequence length="126" mass="14337">MLDGVQRLLFALKPNDVWVGDHLLCKPPHRILKRCREKKHLTAFCPPMDTNTLVPMTLCGDHHIRLVQHKHCDLLGVNELVLGAPVQNLNKYGPVKRNLKKFFSPIMTSFAGLFLVIIWFIIGSNS</sequence>
<dbReference type="Ensembl" id="ENSENLT00000023438.1">
    <property type="protein sequence ID" value="ENSENLP00000022676.1"/>
    <property type="gene ID" value="ENSENLG00000010296.1"/>
</dbReference>
<protein>
    <submittedName>
        <fullName evidence="2">Uncharacterized protein</fullName>
    </submittedName>
</protein>